<dbReference type="Proteomes" id="UP000030663">
    <property type="component" value="Unassembled WGS sequence"/>
</dbReference>
<evidence type="ECO:0000313" key="1">
    <source>
        <dbReference type="EMBL" id="EXK78391.1"/>
    </source>
</evidence>
<protein>
    <submittedName>
        <fullName evidence="1">Uncharacterized protein</fullName>
    </submittedName>
</protein>
<reference evidence="1 2" key="1">
    <citation type="submission" date="2011-11" db="EMBL/GenBank/DDBJ databases">
        <title>The Genome Sequence of Fusarium oxysporum PHW815.</title>
        <authorList>
            <consortium name="The Broad Institute Genome Sequencing Platform"/>
            <person name="Ma L.-J."/>
            <person name="Gale L.R."/>
            <person name="Schwartz D.C."/>
            <person name="Zhou S."/>
            <person name="Corby-Kistler H."/>
            <person name="Young S.K."/>
            <person name="Zeng Q."/>
            <person name="Gargeya S."/>
            <person name="Fitzgerald M."/>
            <person name="Haas B."/>
            <person name="Abouelleil A."/>
            <person name="Alvarado L."/>
            <person name="Arachchi H.M."/>
            <person name="Berlin A."/>
            <person name="Brown A."/>
            <person name="Chapman S.B."/>
            <person name="Chen Z."/>
            <person name="Dunbar C."/>
            <person name="Freedman E."/>
            <person name="Gearin G."/>
            <person name="Goldberg J."/>
            <person name="Griggs A."/>
            <person name="Gujja S."/>
            <person name="Heiman D."/>
            <person name="Howarth C."/>
            <person name="Larson L."/>
            <person name="Lui A."/>
            <person name="MacDonald P.J.P."/>
            <person name="Montmayeur A."/>
            <person name="Murphy C."/>
            <person name="Neiman D."/>
            <person name="Pearson M."/>
            <person name="Priest M."/>
            <person name="Roberts A."/>
            <person name="Saif S."/>
            <person name="Shea T."/>
            <person name="Shenoy N."/>
            <person name="Sisk P."/>
            <person name="Stolte C."/>
            <person name="Sykes S."/>
            <person name="Wortman J."/>
            <person name="Nusbaum C."/>
            <person name="Birren B."/>
        </authorList>
    </citation>
    <scope>NUCLEOTIDE SEQUENCE [LARGE SCALE GENOMIC DNA]</scope>
    <source>
        <strain evidence="1 2">54005</strain>
    </source>
</reference>
<organism evidence="1 2">
    <name type="scientific">Fusarium oxysporum f. sp. raphani 54005</name>
    <dbReference type="NCBI Taxonomy" id="1089458"/>
    <lineage>
        <taxon>Eukaryota</taxon>
        <taxon>Fungi</taxon>
        <taxon>Dikarya</taxon>
        <taxon>Ascomycota</taxon>
        <taxon>Pezizomycotina</taxon>
        <taxon>Sordariomycetes</taxon>
        <taxon>Hypocreomycetidae</taxon>
        <taxon>Hypocreales</taxon>
        <taxon>Nectriaceae</taxon>
        <taxon>Fusarium</taxon>
        <taxon>Fusarium oxysporum species complex</taxon>
    </lineage>
</organism>
<accession>X0B9F3</accession>
<sequence length="62" mass="6894">MFRGRRTAAEAGAPRFWNQVPKEILGDPNPQGRYRPLQANYNVGIPMMIHRISSSGAQKAAL</sequence>
<evidence type="ECO:0000313" key="2">
    <source>
        <dbReference type="Proteomes" id="UP000030663"/>
    </source>
</evidence>
<name>X0B9F3_FUSOX</name>
<gene>
    <name evidence="1" type="ORF">FOQG_16941</name>
</gene>
<dbReference type="AlphaFoldDB" id="X0B9F3"/>
<dbReference type="EMBL" id="JH658524">
    <property type="protein sequence ID" value="EXK78391.1"/>
    <property type="molecule type" value="Genomic_DNA"/>
</dbReference>
<keyword evidence="2" id="KW-1185">Reference proteome</keyword>
<proteinExistence type="predicted"/>
<dbReference type="HOGENOM" id="CLU_2849768_0_0_1"/>